<reference evidence="1 2" key="1">
    <citation type="journal article" date="2019" name="Int. J. Syst. Evol. Microbiol.">
        <title>The Global Catalogue of Microorganisms (GCM) 10K type strain sequencing project: providing services to taxonomists for standard genome sequencing and annotation.</title>
        <authorList>
            <consortium name="The Broad Institute Genomics Platform"/>
            <consortium name="The Broad Institute Genome Sequencing Center for Infectious Disease"/>
            <person name="Wu L."/>
            <person name="Ma J."/>
        </authorList>
    </citation>
    <scope>NUCLEOTIDE SEQUENCE [LARGE SCALE GENOMIC DNA]</scope>
    <source>
        <strain evidence="1 2">JCM 16240</strain>
    </source>
</reference>
<comment type="caution">
    <text evidence="1">The sequence shown here is derived from an EMBL/GenBank/DDBJ whole genome shotgun (WGS) entry which is preliminary data.</text>
</comment>
<dbReference type="RefSeq" id="WP_343820940.1">
    <property type="nucleotide sequence ID" value="NZ_BAAAFN010000011.1"/>
</dbReference>
<evidence type="ECO:0000313" key="2">
    <source>
        <dbReference type="Proteomes" id="UP001501176"/>
    </source>
</evidence>
<dbReference type="EMBL" id="BAAAFN010000011">
    <property type="protein sequence ID" value="GAA0228196.1"/>
    <property type="molecule type" value="Genomic_DNA"/>
</dbReference>
<keyword evidence="2" id="KW-1185">Reference proteome</keyword>
<proteinExistence type="predicted"/>
<sequence>MIFLEIRWAIRGRGQGPVSAAVSAAAVQSPCRERPAESLNRAGEGVGCMNVSQSTVASGLDDAGHQCLVVAFLGTTVLQTKIFSESVNPMHSGVKYRHDTDVVV</sequence>
<dbReference type="Proteomes" id="UP001501176">
    <property type="component" value="Unassembled WGS sequence"/>
</dbReference>
<name>A0ABN0TRC4_9BURK</name>
<evidence type="ECO:0000313" key="1">
    <source>
        <dbReference type="EMBL" id="GAA0228196.1"/>
    </source>
</evidence>
<organism evidence="1 2">
    <name type="scientific">Castellaniella daejeonensis</name>
    <dbReference type="NCBI Taxonomy" id="659013"/>
    <lineage>
        <taxon>Bacteria</taxon>
        <taxon>Pseudomonadati</taxon>
        <taxon>Pseudomonadota</taxon>
        <taxon>Betaproteobacteria</taxon>
        <taxon>Burkholderiales</taxon>
        <taxon>Alcaligenaceae</taxon>
        <taxon>Castellaniella</taxon>
    </lineage>
</organism>
<accession>A0ABN0TRC4</accession>
<protein>
    <submittedName>
        <fullName evidence="1">Uncharacterized protein</fullName>
    </submittedName>
</protein>
<gene>
    <name evidence="1" type="ORF">GCM10009125_16540</name>
</gene>